<name>A0A1N7R7F9_9BACT</name>
<evidence type="ECO:0000313" key="3">
    <source>
        <dbReference type="Proteomes" id="UP000186917"/>
    </source>
</evidence>
<dbReference type="Gene3D" id="3.40.30.10">
    <property type="entry name" value="Glutaredoxin"/>
    <property type="match status" value="1"/>
</dbReference>
<dbReference type="EMBL" id="FTOR01000010">
    <property type="protein sequence ID" value="SIT31066.1"/>
    <property type="molecule type" value="Genomic_DNA"/>
</dbReference>
<protein>
    <submittedName>
        <fullName evidence="2">Thioredoxin-related protein</fullName>
    </submittedName>
</protein>
<dbReference type="RefSeq" id="WP_076381652.1">
    <property type="nucleotide sequence ID" value="NZ_AP017422.1"/>
</dbReference>
<evidence type="ECO:0000256" key="1">
    <source>
        <dbReference type="SAM" id="SignalP"/>
    </source>
</evidence>
<dbReference type="Pfam" id="PF13899">
    <property type="entry name" value="Thioredoxin_7"/>
    <property type="match status" value="1"/>
</dbReference>
<keyword evidence="3" id="KW-1185">Reference proteome</keyword>
<dbReference type="AlphaFoldDB" id="A0A1N7R7F9"/>
<gene>
    <name evidence="2" type="ORF">SAMN05421788_11067</name>
</gene>
<sequence>MVKRMAIMLFACFIAMASVTAQQQAQVYNVNANAAEEVAAAVKKAKAEKKHVLLQIGGNWCSWCLRFNKLVTENDTLHTAMESNYVVVHVNYSKENKNEKLLASLGYPQRFGFPVFVVLDGNGNRLHTQNSAYLEEGKGHSPAKVLEFFNHWSPKALDPASYAGN</sequence>
<accession>A0A1N7R7F9</accession>
<keyword evidence="1" id="KW-0732">Signal</keyword>
<evidence type="ECO:0000313" key="2">
    <source>
        <dbReference type="EMBL" id="SIT31066.1"/>
    </source>
</evidence>
<reference evidence="3" key="1">
    <citation type="submission" date="2017-01" db="EMBL/GenBank/DDBJ databases">
        <authorList>
            <person name="Varghese N."/>
            <person name="Submissions S."/>
        </authorList>
    </citation>
    <scope>NUCLEOTIDE SEQUENCE [LARGE SCALE GENOMIC DNA]</scope>
    <source>
        <strain evidence="3">DSM 21054</strain>
    </source>
</reference>
<dbReference type="InterPro" id="IPR036249">
    <property type="entry name" value="Thioredoxin-like_sf"/>
</dbReference>
<dbReference type="OrthoDB" id="195735at2"/>
<dbReference type="STRING" id="477680.SAMN05421788_11067"/>
<feature type="signal peptide" evidence="1">
    <location>
        <begin position="1"/>
        <end position="21"/>
    </location>
</feature>
<proteinExistence type="predicted"/>
<dbReference type="SUPFAM" id="SSF52833">
    <property type="entry name" value="Thioredoxin-like"/>
    <property type="match status" value="1"/>
</dbReference>
<organism evidence="2 3">
    <name type="scientific">Filimonas lacunae</name>
    <dbReference type="NCBI Taxonomy" id="477680"/>
    <lineage>
        <taxon>Bacteria</taxon>
        <taxon>Pseudomonadati</taxon>
        <taxon>Bacteroidota</taxon>
        <taxon>Chitinophagia</taxon>
        <taxon>Chitinophagales</taxon>
        <taxon>Chitinophagaceae</taxon>
        <taxon>Filimonas</taxon>
    </lineage>
</organism>
<feature type="chain" id="PRO_5013179171" evidence="1">
    <location>
        <begin position="22"/>
        <end position="165"/>
    </location>
</feature>
<dbReference type="Proteomes" id="UP000186917">
    <property type="component" value="Unassembled WGS sequence"/>
</dbReference>